<evidence type="ECO:0000256" key="1">
    <source>
        <dbReference type="SAM" id="SignalP"/>
    </source>
</evidence>
<accession>A0ABS7X3C2</accession>
<dbReference type="InterPro" id="IPR011250">
    <property type="entry name" value="OMP/PagP_B-barrel"/>
</dbReference>
<organism evidence="3 4">
    <name type="scientific">Rheinheimera maricola</name>
    <dbReference type="NCBI Taxonomy" id="2793282"/>
    <lineage>
        <taxon>Bacteria</taxon>
        <taxon>Pseudomonadati</taxon>
        <taxon>Pseudomonadota</taxon>
        <taxon>Gammaproteobacteria</taxon>
        <taxon>Chromatiales</taxon>
        <taxon>Chromatiaceae</taxon>
        <taxon>Rheinheimera</taxon>
    </lineage>
</organism>
<evidence type="ECO:0000259" key="2">
    <source>
        <dbReference type="Pfam" id="PF08239"/>
    </source>
</evidence>
<dbReference type="Pfam" id="PF08239">
    <property type="entry name" value="SH3_3"/>
    <property type="match status" value="1"/>
</dbReference>
<feature type="signal peptide" evidence="1">
    <location>
        <begin position="1"/>
        <end position="19"/>
    </location>
</feature>
<keyword evidence="1" id="KW-0732">Signal</keyword>
<evidence type="ECO:0000313" key="4">
    <source>
        <dbReference type="Proteomes" id="UP000663814"/>
    </source>
</evidence>
<name>A0ABS7X3C2_9GAMM</name>
<proteinExistence type="predicted"/>
<protein>
    <recommendedName>
        <fullName evidence="2">SH3b domain-containing protein</fullName>
    </recommendedName>
</protein>
<dbReference type="Gene3D" id="2.30.30.40">
    <property type="entry name" value="SH3 Domains"/>
    <property type="match status" value="1"/>
</dbReference>
<dbReference type="Gene3D" id="2.40.160.20">
    <property type="match status" value="1"/>
</dbReference>
<dbReference type="SUPFAM" id="SSF56925">
    <property type="entry name" value="OMPA-like"/>
    <property type="match status" value="1"/>
</dbReference>
<dbReference type="Proteomes" id="UP000663814">
    <property type="component" value="Unassembled WGS sequence"/>
</dbReference>
<comment type="caution">
    <text evidence="3">The sequence shown here is derived from an EMBL/GenBank/DDBJ whole genome shotgun (WGS) entry which is preliminary data.</text>
</comment>
<dbReference type="EMBL" id="JAERPS020000001">
    <property type="protein sequence ID" value="MBZ9610058.1"/>
    <property type="molecule type" value="Genomic_DNA"/>
</dbReference>
<reference evidence="3 4" key="1">
    <citation type="submission" date="2020-12" db="EMBL/GenBank/DDBJ databases">
        <authorList>
            <person name="Ruan W."/>
            <person name="Khan S.A."/>
            <person name="Jeon C.O."/>
        </authorList>
    </citation>
    <scope>NUCLEOTIDE SEQUENCE [LARGE SCALE GENOMIC DNA]</scope>
    <source>
        <strain evidence="3 4">MA-13</strain>
    </source>
</reference>
<sequence length="241" mass="27216">MIKACLLIMGWILCTSAMASSLDVTVNHDFVNLHSGPGRGYPIVQVALKGESLSLFQRRAGWVQVGFKQQRLWLARADLVHLLTLDQQQFVVNDDRQSEFEQRDVEVGLLFGDFNGSSFYQLSAAYLFSEYLQTELAVGQANGDQADNLSAELSIYVSPMPHWRISPYFGLGGGLLRTSPRTVLVQTPDRNNSLASMELGMRYYLSRNMIARAAYRRSIIVTDRNDNEEIDTWKLGFSVFF</sequence>
<evidence type="ECO:0000313" key="3">
    <source>
        <dbReference type="EMBL" id="MBZ9610058.1"/>
    </source>
</evidence>
<dbReference type="InterPro" id="IPR003646">
    <property type="entry name" value="SH3-like_bac-type"/>
</dbReference>
<keyword evidence="4" id="KW-1185">Reference proteome</keyword>
<reference evidence="3 4" key="2">
    <citation type="submission" date="2021-08" db="EMBL/GenBank/DDBJ databases">
        <title>Rheinheimera aquimaris sp. nov., isolated from seawater of the East Sea in Korea.</title>
        <authorList>
            <person name="Kim K.H."/>
            <person name="Wenting R."/>
            <person name="Kim K.R."/>
            <person name="Jeon C.O."/>
        </authorList>
    </citation>
    <scope>NUCLEOTIDE SEQUENCE [LARGE SCALE GENOMIC DNA]</scope>
    <source>
        <strain evidence="3 4">MA-13</strain>
    </source>
</reference>
<feature type="domain" description="SH3b" evidence="2">
    <location>
        <begin position="30"/>
        <end position="79"/>
    </location>
</feature>
<feature type="chain" id="PRO_5045050536" description="SH3b domain-containing protein" evidence="1">
    <location>
        <begin position="20"/>
        <end position="241"/>
    </location>
</feature>
<dbReference type="RefSeq" id="WP_205312495.1">
    <property type="nucleotide sequence ID" value="NZ_JAERPS020000001.1"/>
</dbReference>
<gene>
    <name evidence="3" type="ORF">I4W93_000430</name>
</gene>